<dbReference type="OrthoDB" id="9771791at2"/>
<keyword evidence="2 4" id="KW-0456">Lyase</keyword>
<dbReference type="Proteomes" id="UP000005632">
    <property type="component" value="Chromosome"/>
</dbReference>
<dbReference type="Pfam" id="PF00701">
    <property type="entry name" value="DHDPS"/>
    <property type="match status" value="1"/>
</dbReference>
<reference evidence="7 8" key="1">
    <citation type="submission" date="2011-11" db="EMBL/GenBank/DDBJ databases">
        <title>Complete sequence of Spirochaeta sp. grapes.</title>
        <authorList>
            <consortium name="US DOE Joint Genome Institute"/>
            <person name="Lucas S."/>
            <person name="Han J."/>
            <person name="Lapidus A."/>
            <person name="Cheng J.-F."/>
            <person name="Goodwin L."/>
            <person name="Pitluck S."/>
            <person name="Peters L."/>
            <person name="Ovchinnikova G."/>
            <person name="Munk A.C."/>
            <person name="Detter J.C."/>
            <person name="Han C."/>
            <person name="Tapia R."/>
            <person name="Land M."/>
            <person name="Hauser L."/>
            <person name="Kyrpides N."/>
            <person name="Ivanova N."/>
            <person name="Pagani I."/>
            <person name="Ritalahtilisa K."/>
            <person name="Loeffler F."/>
            <person name="Woyke T."/>
        </authorList>
    </citation>
    <scope>NUCLEOTIDE SEQUENCE [LARGE SCALE GENOMIC DNA]</scope>
    <source>
        <strain evidence="8">ATCC BAA-1885 / DSM 22778 / Grapes</strain>
    </source>
</reference>
<dbReference type="CDD" id="cd00408">
    <property type="entry name" value="DHDPS-like"/>
    <property type="match status" value="1"/>
</dbReference>
<evidence type="ECO:0000256" key="6">
    <source>
        <dbReference type="PIRSR" id="PIRSR001365-2"/>
    </source>
</evidence>
<dbReference type="Gene3D" id="3.20.20.70">
    <property type="entry name" value="Aldolase class I"/>
    <property type="match status" value="1"/>
</dbReference>
<dbReference type="KEGG" id="sgp:SpiGrapes_0541"/>
<feature type="active site" description="Proton donor/acceptor" evidence="5">
    <location>
        <position position="138"/>
    </location>
</feature>
<proteinExistence type="inferred from homology"/>
<name>G8QWU8_SPHPG</name>
<dbReference type="PIRSF" id="PIRSF001365">
    <property type="entry name" value="DHDPS"/>
    <property type="match status" value="1"/>
</dbReference>
<dbReference type="HOGENOM" id="CLU_049343_5_1_12"/>
<dbReference type="InterPro" id="IPR002220">
    <property type="entry name" value="DapA-like"/>
</dbReference>
<accession>G8QWU8</accession>
<dbReference type="SUPFAM" id="SSF51569">
    <property type="entry name" value="Aldolase"/>
    <property type="match status" value="1"/>
</dbReference>
<dbReference type="EMBL" id="CP003155">
    <property type="protein sequence ID" value="AEV28392.1"/>
    <property type="molecule type" value="Genomic_DNA"/>
</dbReference>
<dbReference type="InterPro" id="IPR013785">
    <property type="entry name" value="Aldolase_TIM"/>
</dbReference>
<comment type="similarity">
    <text evidence="1 4">Belongs to the DapA family.</text>
</comment>
<dbReference type="SMART" id="SM01130">
    <property type="entry name" value="DHDPS"/>
    <property type="match status" value="1"/>
</dbReference>
<evidence type="ECO:0000256" key="1">
    <source>
        <dbReference type="ARBA" id="ARBA00007592"/>
    </source>
</evidence>
<feature type="binding site" evidence="6">
    <location>
        <position position="210"/>
    </location>
    <ligand>
        <name>pyruvate</name>
        <dbReference type="ChEBI" id="CHEBI:15361"/>
    </ligand>
</feature>
<sequence length="298" mass="32716">MDTSFIKGIVPPIVTPMTKDEKLDEQAFRDQIEWMIEGGITGLLVFGSNGEFYMLEEDEMEAILGIALEQVKGRVPIYMGIGAIRTSKCIRLARMAVQLGVQGISILQPMFLKLTEEELKTHLVAIAESVSQTPVLLYNNPGRTGYAMSQNLVYWMAHNIPNVVGMKDSSGDLTQTEEFVRRNADVGFKVFCGKDTLIYAGLCVGCVGAVTSTSNFAAALVWSIYEKYIAGDLTGSKEAQFALNPLRLQMDSSSFPVATKDYANLVGRKVGQPMLPNLPSPPIQMEKFAQLLNVEGLM</sequence>
<evidence type="ECO:0000313" key="8">
    <source>
        <dbReference type="Proteomes" id="UP000005632"/>
    </source>
</evidence>
<dbReference type="PANTHER" id="PTHR12128">
    <property type="entry name" value="DIHYDRODIPICOLINATE SYNTHASE"/>
    <property type="match status" value="1"/>
</dbReference>
<dbReference type="PROSITE" id="PS00666">
    <property type="entry name" value="DHDPS_2"/>
    <property type="match status" value="1"/>
</dbReference>
<evidence type="ECO:0000256" key="3">
    <source>
        <dbReference type="ARBA" id="ARBA00023270"/>
    </source>
</evidence>
<evidence type="ECO:0000313" key="7">
    <source>
        <dbReference type="EMBL" id="AEV28392.1"/>
    </source>
</evidence>
<dbReference type="AlphaFoldDB" id="G8QWU8"/>
<keyword evidence="3" id="KW-0704">Schiff base</keyword>
<feature type="active site" description="Schiff-base intermediate with substrate" evidence="5">
    <location>
        <position position="167"/>
    </location>
</feature>
<dbReference type="InterPro" id="IPR020625">
    <property type="entry name" value="Schiff_base-form_aldolases_AS"/>
</dbReference>
<dbReference type="PANTHER" id="PTHR12128:SF66">
    <property type="entry name" value="4-HYDROXY-2-OXOGLUTARATE ALDOLASE, MITOCHONDRIAL"/>
    <property type="match status" value="1"/>
</dbReference>
<dbReference type="GO" id="GO:0008840">
    <property type="term" value="F:4-hydroxy-tetrahydrodipicolinate synthase activity"/>
    <property type="evidence" value="ECO:0007669"/>
    <property type="project" value="TreeGrafter"/>
</dbReference>
<organism evidence="7 8">
    <name type="scientific">Sphaerochaeta pleomorpha (strain ATCC BAA-1885 / DSM 22778 / Grapes)</name>
    <dbReference type="NCBI Taxonomy" id="158190"/>
    <lineage>
        <taxon>Bacteria</taxon>
        <taxon>Pseudomonadati</taxon>
        <taxon>Spirochaetota</taxon>
        <taxon>Spirochaetia</taxon>
        <taxon>Spirochaetales</taxon>
        <taxon>Sphaerochaetaceae</taxon>
        <taxon>Sphaerochaeta</taxon>
    </lineage>
</organism>
<evidence type="ECO:0000256" key="5">
    <source>
        <dbReference type="PIRSR" id="PIRSR001365-1"/>
    </source>
</evidence>
<keyword evidence="8" id="KW-1185">Reference proteome</keyword>
<protein>
    <submittedName>
        <fullName evidence="7">Dihydrodipicolinate synthase/N-acetylneuraminate lyase</fullName>
    </submittedName>
</protein>
<evidence type="ECO:0000256" key="2">
    <source>
        <dbReference type="ARBA" id="ARBA00023239"/>
    </source>
</evidence>
<gene>
    <name evidence="7" type="ordered locus">SpiGrapes_0541</name>
</gene>
<dbReference type="STRING" id="158190.SpiGrapes_0541"/>
<dbReference type="PRINTS" id="PR00146">
    <property type="entry name" value="DHPICSNTHASE"/>
</dbReference>
<dbReference type="eggNOG" id="COG0329">
    <property type="taxonomic scope" value="Bacteria"/>
</dbReference>
<evidence type="ECO:0000256" key="4">
    <source>
        <dbReference type="PIRNR" id="PIRNR001365"/>
    </source>
</evidence>
<dbReference type="GO" id="GO:0044281">
    <property type="term" value="P:small molecule metabolic process"/>
    <property type="evidence" value="ECO:0007669"/>
    <property type="project" value="UniProtKB-ARBA"/>
</dbReference>